<keyword evidence="2 4" id="KW-0808">Transferase</keyword>
<dbReference type="RefSeq" id="WP_062687312.1">
    <property type="nucleotide sequence ID" value="NZ_KQ758704.1"/>
</dbReference>
<dbReference type="EMBL" id="LNQP01000090">
    <property type="protein sequence ID" value="KSU86382.1"/>
    <property type="molecule type" value="Genomic_DNA"/>
</dbReference>
<evidence type="ECO:0000256" key="2">
    <source>
        <dbReference type="ARBA" id="ARBA00022679"/>
    </source>
</evidence>
<evidence type="ECO:0000256" key="1">
    <source>
        <dbReference type="ARBA" id="ARBA00022603"/>
    </source>
</evidence>
<dbReference type="AlphaFoldDB" id="A0A0V8JH72"/>
<keyword evidence="5" id="KW-1185">Reference proteome</keyword>
<evidence type="ECO:0000313" key="4">
    <source>
        <dbReference type="EMBL" id="KSU86382.1"/>
    </source>
</evidence>
<dbReference type="InterPro" id="IPR029063">
    <property type="entry name" value="SAM-dependent_MTases_sf"/>
</dbReference>
<accession>A0A0V8JH72</accession>
<dbReference type="SUPFAM" id="SSF53335">
    <property type="entry name" value="S-adenosyl-L-methionine-dependent methyltransferases"/>
    <property type="match status" value="1"/>
</dbReference>
<dbReference type="Gene3D" id="2.20.25.110">
    <property type="entry name" value="S-adenosyl-L-methionine-dependent methyltransferases"/>
    <property type="match status" value="1"/>
</dbReference>
<organism evidence="4 5">
    <name type="scientific">Priestia veravalensis</name>
    <dbReference type="NCBI Taxonomy" id="1414648"/>
    <lineage>
        <taxon>Bacteria</taxon>
        <taxon>Bacillati</taxon>
        <taxon>Bacillota</taxon>
        <taxon>Bacilli</taxon>
        <taxon>Bacillales</taxon>
        <taxon>Bacillaceae</taxon>
        <taxon>Priestia</taxon>
    </lineage>
</organism>
<dbReference type="PANTHER" id="PTHR43861:SF1">
    <property type="entry name" value="TRANS-ACONITATE 2-METHYLTRANSFERASE"/>
    <property type="match status" value="1"/>
</dbReference>
<gene>
    <name evidence="4" type="ORF">AS180_19050</name>
</gene>
<proteinExistence type="predicted"/>
<feature type="domain" description="Methyltransferase" evidence="3">
    <location>
        <begin position="39"/>
        <end position="134"/>
    </location>
</feature>
<dbReference type="Proteomes" id="UP000053681">
    <property type="component" value="Unassembled WGS sequence"/>
</dbReference>
<sequence length="246" mass="28668">MSSYKQFAYVYDHLMTDIPYDQWIQFVSRKVKPGEELSILDVGCGTGEMSIRLAKQGYEVTGIDLSDDMLVIAQEKAQNEGIALKLYEQDMSKLELMQEFDCIVIFCDSLNYLQTDEQVKETFMRVYEHLAPGGFLLFDVHSTHKLKNIFGDNSFSYVDDDVSYIWNCEYNEANQSVQHDMTFFVYDEEIEAYDRFDEVHIQRTLSESTYKEWLTEAGFSAVEVSADFKDEFPHQSSERIFFSAKK</sequence>
<dbReference type="CDD" id="cd02440">
    <property type="entry name" value="AdoMet_MTases"/>
    <property type="match status" value="1"/>
</dbReference>
<evidence type="ECO:0000313" key="5">
    <source>
        <dbReference type="Proteomes" id="UP000053681"/>
    </source>
</evidence>
<dbReference type="Pfam" id="PF13649">
    <property type="entry name" value="Methyltransf_25"/>
    <property type="match status" value="1"/>
</dbReference>
<dbReference type="GO" id="GO:0008168">
    <property type="term" value="F:methyltransferase activity"/>
    <property type="evidence" value="ECO:0007669"/>
    <property type="project" value="UniProtKB-KW"/>
</dbReference>
<protein>
    <submittedName>
        <fullName evidence="4">Methyltransferase</fullName>
    </submittedName>
</protein>
<comment type="caution">
    <text evidence="4">The sequence shown here is derived from an EMBL/GenBank/DDBJ whole genome shotgun (WGS) entry which is preliminary data.</text>
</comment>
<keyword evidence="1 4" id="KW-0489">Methyltransferase</keyword>
<reference evidence="4 5" key="1">
    <citation type="submission" date="2015-11" db="EMBL/GenBank/DDBJ databases">
        <title>Bacillus caseinolyticus sp nov.</title>
        <authorList>
            <person name="Dastager S.G."/>
            <person name="Mawlankar R."/>
        </authorList>
    </citation>
    <scope>NUCLEOTIDE SEQUENCE [LARGE SCALE GENOMIC DNA]</scope>
    <source>
        <strain evidence="4 5">SGD-V-76</strain>
    </source>
</reference>
<dbReference type="Gene3D" id="3.40.50.150">
    <property type="entry name" value="Vaccinia Virus protein VP39"/>
    <property type="match status" value="1"/>
</dbReference>
<dbReference type="GO" id="GO:0032259">
    <property type="term" value="P:methylation"/>
    <property type="evidence" value="ECO:0007669"/>
    <property type="project" value="UniProtKB-KW"/>
</dbReference>
<name>A0A0V8JH72_9BACI</name>
<evidence type="ECO:0000259" key="3">
    <source>
        <dbReference type="Pfam" id="PF13649"/>
    </source>
</evidence>
<dbReference type="PANTHER" id="PTHR43861">
    <property type="entry name" value="TRANS-ACONITATE 2-METHYLTRANSFERASE-RELATED"/>
    <property type="match status" value="1"/>
</dbReference>
<dbReference type="InterPro" id="IPR041698">
    <property type="entry name" value="Methyltransf_25"/>
</dbReference>